<dbReference type="FunFam" id="1.10.10.10:FF:000001">
    <property type="entry name" value="LysR family transcriptional regulator"/>
    <property type="match status" value="1"/>
</dbReference>
<evidence type="ECO:0000256" key="1">
    <source>
        <dbReference type="ARBA" id="ARBA00009437"/>
    </source>
</evidence>
<dbReference type="Gene3D" id="3.40.190.10">
    <property type="entry name" value="Periplasmic binding protein-like II"/>
    <property type="match status" value="2"/>
</dbReference>
<proteinExistence type="inferred from homology"/>
<dbReference type="Gene3D" id="1.10.10.10">
    <property type="entry name" value="Winged helix-like DNA-binding domain superfamily/Winged helix DNA-binding domain"/>
    <property type="match status" value="1"/>
</dbReference>
<keyword evidence="4" id="KW-0804">Transcription</keyword>
<dbReference type="GO" id="GO:0003677">
    <property type="term" value="F:DNA binding"/>
    <property type="evidence" value="ECO:0007669"/>
    <property type="project" value="UniProtKB-KW"/>
</dbReference>
<dbReference type="PROSITE" id="PS50931">
    <property type="entry name" value="HTH_LYSR"/>
    <property type="match status" value="1"/>
</dbReference>
<dbReference type="SUPFAM" id="SSF53850">
    <property type="entry name" value="Periplasmic binding protein-like II"/>
    <property type="match status" value="1"/>
</dbReference>
<dbReference type="GO" id="GO:0003700">
    <property type="term" value="F:DNA-binding transcription factor activity"/>
    <property type="evidence" value="ECO:0007669"/>
    <property type="project" value="InterPro"/>
</dbReference>
<dbReference type="PANTHER" id="PTHR30579">
    <property type="entry name" value="TRANSCRIPTIONAL REGULATOR"/>
    <property type="match status" value="1"/>
</dbReference>
<dbReference type="Proteomes" id="UP000198505">
    <property type="component" value="Unassembled WGS sequence"/>
</dbReference>
<dbReference type="PANTHER" id="PTHR30579:SF7">
    <property type="entry name" value="HTH-TYPE TRANSCRIPTIONAL REGULATOR LRHA-RELATED"/>
    <property type="match status" value="1"/>
</dbReference>
<dbReference type="InterPro" id="IPR005119">
    <property type="entry name" value="LysR_subst-bd"/>
</dbReference>
<evidence type="ECO:0000256" key="4">
    <source>
        <dbReference type="ARBA" id="ARBA00023163"/>
    </source>
</evidence>
<dbReference type="STRING" id="416874.SAMN04487958_102485"/>
<dbReference type="PRINTS" id="PR00039">
    <property type="entry name" value="HTHLYSR"/>
</dbReference>
<comment type="similarity">
    <text evidence="1">Belongs to the LysR transcriptional regulatory family.</text>
</comment>
<evidence type="ECO:0000313" key="6">
    <source>
        <dbReference type="EMBL" id="SER74162.1"/>
    </source>
</evidence>
<reference evidence="7" key="1">
    <citation type="submission" date="2016-10" db="EMBL/GenBank/DDBJ databases">
        <authorList>
            <person name="Varghese N."/>
            <person name="Submissions S."/>
        </authorList>
    </citation>
    <scope>NUCLEOTIDE SEQUENCE [LARGE SCALE GENOMIC DNA]</scope>
    <source>
        <strain evidence="7">CGMCC 1.6495</strain>
    </source>
</reference>
<dbReference type="Pfam" id="PF03466">
    <property type="entry name" value="LysR_substrate"/>
    <property type="match status" value="1"/>
</dbReference>
<protein>
    <submittedName>
        <fullName evidence="6">Transcriptional regulator, LysR family</fullName>
    </submittedName>
</protein>
<name>A0A1H9RN50_9GAMM</name>
<evidence type="ECO:0000313" key="7">
    <source>
        <dbReference type="Proteomes" id="UP000198505"/>
    </source>
</evidence>
<accession>A0A1H9RN50</accession>
<dbReference type="InterPro" id="IPR036390">
    <property type="entry name" value="WH_DNA-bd_sf"/>
</dbReference>
<dbReference type="InterPro" id="IPR050176">
    <property type="entry name" value="LTTR"/>
</dbReference>
<dbReference type="Pfam" id="PF00126">
    <property type="entry name" value="HTH_1"/>
    <property type="match status" value="1"/>
</dbReference>
<keyword evidence="3" id="KW-0238">DNA-binding</keyword>
<evidence type="ECO:0000256" key="2">
    <source>
        <dbReference type="ARBA" id="ARBA00023015"/>
    </source>
</evidence>
<dbReference type="EMBL" id="FOGS01000002">
    <property type="protein sequence ID" value="SER74162.1"/>
    <property type="molecule type" value="Genomic_DNA"/>
</dbReference>
<dbReference type="InterPro" id="IPR000847">
    <property type="entry name" value="LysR_HTH_N"/>
</dbReference>
<organism evidence="6 7">
    <name type="scientific">Vreelandella subterranea</name>
    <dbReference type="NCBI Taxonomy" id="416874"/>
    <lineage>
        <taxon>Bacteria</taxon>
        <taxon>Pseudomonadati</taxon>
        <taxon>Pseudomonadota</taxon>
        <taxon>Gammaproteobacteria</taxon>
        <taxon>Oceanospirillales</taxon>
        <taxon>Halomonadaceae</taxon>
        <taxon>Vreelandella</taxon>
    </lineage>
</organism>
<dbReference type="InterPro" id="IPR036388">
    <property type="entry name" value="WH-like_DNA-bd_sf"/>
</dbReference>
<dbReference type="SUPFAM" id="SSF46785">
    <property type="entry name" value="Winged helix' DNA-binding domain"/>
    <property type="match status" value="1"/>
</dbReference>
<feature type="domain" description="HTH lysR-type" evidence="5">
    <location>
        <begin position="29"/>
        <end position="86"/>
    </location>
</feature>
<gene>
    <name evidence="6" type="ORF">SAMN04487958_102485</name>
</gene>
<keyword evidence="2" id="KW-0805">Transcription regulation</keyword>
<sequence length="327" mass="36840">MDKPALLRKQFLVMDSIDFTDSSSRTPSLDNELLSAFVAVVDNNGFTAAANQLHKTQSTISLRIRTLEERLGTRLLQRTSRQLALTQDGETFLVYARRLLQLQREALSVLGHGDHDGIIRFGLPENYAEAWLPALLGRFAERHPRIRPHIHCRMSSELIESLEAGELDLVLTIQHKSQRHGVSMGHEEVVWAAHRDYRVDPNTPLALALFPDHCPYRERALEALARLGRQWSLEYTTQSPTGLRVAVNQGKAVTVTDRRAMPENWRILDEADGFPALPPAELTVRQSPSFQHPAGDTLVDLLREQLLSDSSLHDDAQPFDGLPQMDI</sequence>
<dbReference type="AlphaFoldDB" id="A0A1H9RN50"/>
<evidence type="ECO:0000259" key="5">
    <source>
        <dbReference type="PROSITE" id="PS50931"/>
    </source>
</evidence>
<keyword evidence="7" id="KW-1185">Reference proteome</keyword>
<evidence type="ECO:0000256" key="3">
    <source>
        <dbReference type="ARBA" id="ARBA00023125"/>
    </source>
</evidence>